<proteinExistence type="predicted"/>
<feature type="region of interest" description="Disordered" evidence="1">
    <location>
        <begin position="44"/>
        <end position="64"/>
    </location>
</feature>
<dbReference type="EMBL" id="FOSL01000003">
    <property type="protein sequence ID" value="SFK16547.1"/>
    <property type="molecule type" value="Genomic_DNA"/>
</dbReference>
<organism evidence="2 3">
    <name type="scientific">Neomesorhizobium albiziae</name>
    <dbReference type="NCBI Taxonomy" id="335020"/>
    <lineage>
        <taxon>Bacteria</taxon>
        <taxon>Pseudomonadati</taxon>
        <taxon>Pseudomonadota</taxon>
        <taxon>Alphaproteobacteria</taxon>
        <taxon>Hyphomicrobiales</taxon>
        <taxon>Phyllobacteriaceae</taxon>
        <taxon>Neomesorhizobium</taxon>
    </lineage>
</organism>
<dbReference type="RefSeq" id="WP_149759402.1">
    <property type="nucleotide sequence ID" value="NZ_BSPE01000008.1"/>
</dbReference>
<name>A0A1I3XAX8_9HYPH</name>
<dbReference type="Proteomes" id="UP000323300">
    <property type="component" value="Unassembled WGS sequence"/>
</dbReference>
<reference evidence="2 3" key="1">
    <citation type="submission" date="2016-10" db="EMBL/GenBank/DDBJ databases">
        <authorList>
            <person name="Varghese N."/>
            <person name="Submissions S."/>
        </authorList>
    </citation>
    <scope>NUCLEOTIDE SEQUENCE [LARGE SCALE GENOMIC DNA]</scope>
    <source>
        <strain evidence="2 3">DSM 21822</strain>
    </source>
</reference>
<sequence>MTKTIPTDKARQGRWGSQVLVVLIAALVLAAGAWAIAEIYGEATDPQNPGQAEQVEPAAPRPSG</sequence>
<evidence type="ECO:0000256" key="1">
    <source>
        <dbReference type="SAM" id="MobiDB-lite"/>
    </source>
</evidence>
<dbReference type="AlphaFoldDB" id="A0A1I3XAX8"/>
<evidence type="ECO:0000313" key="3">
    <source>
        <dbReference type="Proteomes" id="UP000323300"/>
    </source>
</evidence>
<protein>
    <submittedName>
        <fullName evidence="2">Uncharacterized protein</fullName>
    </submittedName>
</protein>
<gene>
    <name evidence="2" type="ORF">SAMN04488498_10395</name>
</gene>
<keyword evidence="3" id="KW-1185">Reference proteome</keyword>
<accession>A0A1I3XAX8</accession>
<evidence type="ECO:0000313" key="2">
    <source>
        <dbReference type="EMBL" id="SFK16547.1"/>
    </source>
</evidence>